<dbReference type="Gene3D" id="3.55.50.10">
    <property type="entry name" value="Baseplate protein-like domains"/>
    <property type="match status" value="1"/>
</dbReference>
<sequence>MASDQLAGLISGLIQNRRILQLHTPASAPDAVKRLVPLQVAGQEAVCGGFQYRLQCLSNDDQLPLKKLQGLPLAFAIGDDSGEARPVCGIVSRAECVLSDGALTVYELVLRDALSLLAQRSTWRVFRDASVLDISNQILSEHIQQNQVLGAAFQFSLSGASKSYPPRSFTLQAGESDADFLTRLWRQEGIAWHFDHKLDDGRPLHRLCLIDSTEAYPDNPAGTVRFHRADATEQRDTVVAWQAWREQAPGEARRSSFDYKSVNTTEAQAPDMLEQGDAGSRLSETLTDYQYDAARFGAGSGHYEQQARSRMLAHEYLSKGFSGESVVRQFRSGTVFNLSQHAEIDSHPESERAFILTRLELYARNGMRLDAKLARSLFRGWPQAMRGADGHQSNEAPVYYNQFDCVRRSIPVVPHYDPASVPQVGMLSAIVVGAEGSEIDVDEMGRIAVRFLFARPEEHAKGAGASGTPRDSARIRVLQPWADAGFGTAFWPRVGSEILVGFIQGHPDKPIALGGLYDGTHDTPRFNGFGSLPANAALYGMRTKELKAQRHNQLRFDDTNAQISTQILSEHAATQLNQGWLGTPRSEGKSSPRGEGFELATDAAGALRAAKGMLVTAFERLNANGKQLDRSETLSMMEECLGLFKALGKYSAEHQGQAADNEPQAKLHTDLQQWEQGSNTEPGGAGGRQPVIALTAPAGLVFNTPKAAVTHAGENIDQVALKNMQLASGERTVVNAGKGISMFSQSEDFKLIAHQGKWLAQAQHNDVQVDAAKNIKLSASGGKVQVIASEEIMLVTSDGTFIKLGGGKITMGCNDAATIHAATHHWTSPATESAELPKFDKGDVGRVPQLINPLTKKGIPGMRYEITRSDGSILKGVTDAEGRAAKIDHDAFEGMKVRFFDAEN</sequence>
<evidence type="ECO:0000259" key="4">
    <source>
        <dbReference type="Pfam" id="PF13296"/>
    </source>
</evidence>
<evidence type="ECO:0000313" key="6">
    <source>
        <dbReference type="Proteomes" id="UP000448575"/>
    </source>
</evidence>
<accession>A0A6N9HMT2</accession>
<dbReference type="Gene3D" id="4.10.220.110">
    <property type="match status" value="1"/>
</dbReference>
<dbReference type="InterPro" id="IPR018769">
    <property type="entry name" value="VgrG2_DUF2345"/>
</dbReference>
<name>A0A6N9HMT2_9BURK</name>
<dbReference type="Gene3D" id="2.30.110.50">
    <property type="match status" value="1"/>
</dbReference>
<evidence type="ECO:0000259" key="2">
    <source>
        <dbReference type="Pfam" id="PF04717"/>
    </source>
</evidence>
<dbReference type="InterPro" id="IPR037026">
    <property type="entry name" value="Vgr_OB-fold_dom_sf"/>
</dbReference>
<proteinExistence type="inferred from homology"/>
<dbReference type="Pfam" id="PF04717">
    <property type="entry name" value="Phage_base_V"/>
    <property type="match status" value="1"/>
</dbReference>
<feature type="domain" description="Gp5/Type VI secretion system Vgr protein OB-fold" evidence="2">
    <location>
        <begin position="474"/>
        <end position="517"/>
    </location>
</feature>
<feature type="domain" description="DUF2345" evidence="3">
    <location>
        <begin position="687"/>
        <end position="830"/>
    </location>
</feature>
<dbReference type="InterPro" id="IPR028244">
    <property type="entry name" value="T6SS_Rhs_Vgr_dom"/>
</dbReference>
<dbReference type="Pfam" id="PF13296">
    <property type="entry name" value="T6SS_Vgr"/>
    <property type="match status" value="1"/>
</dbReference>
<dbReference type="Proteomes" id="UP000448575">
    <property type="component" value="Unassembled WGS sequence"/>
</dbReference>
<feature type="domain" description="Putative type VI secretion system Rhs element associated Vgr" evidence="4">
    <location>
        <begin position="544"/>
        <end position="650"/>
    </location>
</feature>
<protein>
    <submittedName>
        <fullName evidence="5">Type VI secretion system tip protein VgrG</fullName>
    </submittedName>
</protein>
<dbReference type="Pfam" id="PF10106">
    <property type="entry name" value="DUF2345"/>
    <property type="match status" value="1"/>
</dbReference>
<dbReference type="Gene3D" id="2.40.50.230">
    <property type="entry name" value="Gp5 N-terminal domain"/>
    <property type="match status" value="1"/>
</dbReference>
<dbReference type="InterPro" id="IPR017847">
    <property type="entry name" value="T6SS_RhsGE_Vgr_subset"/>
</dbReference>
<dbReference type="InterPro" id="IPR006533">
    <property type="entry name" value="T6SS_Vgr_RhsGE"/>
</dbReference>
<dbReference type="NCBIfam" id="TIGR01646">
    <property type="entry name" value="vgr_GE"/>
    <property type="match status" value="1"/>
</dbReference>
<dbReference type="AlphaFoldDB" id="A0A6N9HMT2"/>
<evidence type="ECO:0000256" key="1">
    <source>
        <dbReference type="ARBA" id="ARBA00005558"/>
    </source>
</evidence>
<dbReference type="RefSeq" id="WP_161027773.1">
    <property type="nucleotide sequence ID" value="NZ_WWCJ01000021.1"/>
</dbReference>
<comment type="caution">
    <text evidence="5">The sequence shown here is derived from an EMBL/GenBank/DDBJ whole genome shotgun (WGS) entry which is preliminary data.</text>
</comment>
<dbReference type="Pfam" id="PF05954">
    <property type="entry name" value="Phage_GPD"/>
    <property type="match status" value="1"/>
</dbReference>
<dbReference type="InterPro" id="IPR006531">
    <property type="entry name" value="Gp5/Vgr_OB"/>
</dbReference>
<dbReference type="EMBL" id="WWCJ01000021">
    <property type="protein sequence ID" value="MYN04820.1"/>
    <property type="molecule type" value="Genomic_DNA"/>
</dbReference>
<comment type="similarity">
    <text evidence="1">Belongs to the VgrG protein family.</text>
</comment>
<organism evidence="5 6">
    <name type="scientific">Pseudoduganella guangdongensis</name>
    <dbReference type="NCBI Taxonomy" id="2692179"/>
    <lineage>
        <taxon>Bacteria</taxon>
        <taxon>Pseudomonadati</taxon>
        <taxon>Pseudomonadota</taxon>
        <taxon>Betaproteobacteria</taxon>
        <taxon>Burkholderiales</taxon>
        <taxon>Oxalobacteraceae</taxon>
        <taxon>Telluria group</taxon>
        <taxon>Pseudoduganella</taxon>
    </lineage>
</organism>
<evidence type="ECO:0000313" key="5">
    <source>
        <dbReference type="EMBL" id="MYN04820.1"/>
    </source>
</evidence>
<evidence type="ECO:0000259" key="3">
    <source>
        <dbReference type="Pfam" id="PF10106"/>
    </source>
</evidence>
<dbReference type="NCBIfam" id="TIGR03361">
    <property type="entry name" value="VI_Rhs_Vgr"/>
    <property type="match status" value="1"/>
</dbReference>
<dbReference type="SUPFAM" id="SSF69279">
    <property type="entry name" value="Phage tail proteins"/>
    <property type="match status" value="2"/>
</dbReference>
<dbReference type="SUPFAM" id="SSF69255">
    <property type="entry name" value="gp5 N-terminal domain-like"/>
    <property type="match status" value="1"/>
</dbReference>
<keyword evidence="6" id="KW-1185">Reference proteome</keyword>
<gene>
    <name evidence="5" type="primary">tssI</name>
    <name evidence="5" type="ORF">GTP41_22245</name>
</gene>
<reference evidence="5 6" key="1">
    <citation type="submission" date="2019-12" db="EMBL/GenBank/DDBJ databases">
        <title>Novel species isolated from a subtropical stream in China.</title>
        <authorList>
            <person name="Lu H."/>
        </authorList>
    </citation>
    <scope>NUCLEOTIDE SEQUENCE [LARGE SCALE GENOMIC DNA]</scope>
    <source>
        <strain evidence="5 6">DS3</strain>
    </source>
</reference>